<organism evidence="1 2">
    <name type="scientific">Trifolium pratense</name>
    <name type="common">Red clover</name>
    <dbReference type="NCBI Taxonomy" id="57577"/>
    <lineage>
        <taxon>Eukaryota</taxon>
        <taxon>Viridiplantae</taxon>
        <taxon>Streptophyta</taxon>
        <taxon>Embryophyta</taxon>
        <taxon>Tracheophyta</taxon>
        <taxon>Spermatophyta</taxon>
        <taxon>Magnoliopsida</taxon>
        <taxon>eudicotyledons</taxon>
        <taxon>Gunneridae</taxon>
        <taxon>Pentapetalae</taxon>
        <taxon>rosids</taxon>
        <taxon>fabids</taxon>
        <taxon>Fabales</taxon>
        <taxon>Fabaceae</taxon>
        <taxon>Papilionoideae</taxon>
        <taxon>50 kb inversion clade</taxon>
        <taxon>NPAAA clade</taxon>
        <taxon>Hologalegina</taxon>
        <taxon>IRL clade</taxon>
        <taxon>Trifolieae</taxon>
        <taxon>Trifolium</taxon>
    </lineage>
</organism>
<sequence>MNGLEIMKISNALKSLDGSGSDVSGSSNKHIIVVVVIVVILTLLVLLFAGIQYYWKSKLPQENSKEDTVLENLTGMPIRFCYKNLEVATNNFFVKLGQGGFGSVYKGVLPDGTELAVKQLEGIGQGKKEFRAEISIIGSIHHFNLVRLKGFCEDGTHRLLVYEYMANNSLDKSGTDPDIRFWFNIALGTAKGLAYLHDECDLKIVHCDIKPENVLLDDHFIAKVSDFGLAKLITIEQSHVFTTLRGTRGYLAPEWIRNCSISEKSDVYSYGMVLLEIIGGRKNYDPNETSEKFNFPRFAFKMMEEGKVRDIVDPELKIDDEHDDDKVHCAISVALWCIQENMSMRPSMTKVVQMLEGLCTVPKPPKSSNQGDTSSDSYLSAVSLSGPR</sequence>
<keyword evidence="2" id="KW-1185">Reference proteome</keyword>
<evidence type="ECO:0000313" key="1">
    <source>
        <dbReference type="EMBL" id="CAJ2653984.1"/>
    </source>
</evidence>
<evidence type="ECO:0000313" key="2">
    <source>
        <dbReference type="Proteomes" id="UP001177021"/>
    </source>
</evidence>
<accession>A0ACB0KD12</accession>
<dbReference type="EMBL" id="CASHSV030000206">
    <property type="protein sequence ID" value="CAJ2653984.1"/>
    <property type="molecule type" value="Genomic_DNA"/>
</dbReference>
<name>A0ACB0KD12_TRIPR</name>
<protein>
    <submittedName>
        <fullName evidence="1">Uncharacterized protein</fullName>
    </submittedName>
</protein>
<dbReference type="Proteomes" id="UP001177021">
    <property type="component" value="Unassembled WGS sequence"/>
</dbReference>
<comment type="caution">
    <text evidence="1">The sequence shown here is derived from an EMBL/GenBank/DDBJ whole genome shotgun (WGS) entry which is preliminary data.</text>
</comment>
<proteinExistence type="predicted"/>
<gene>
    <name evidence="1" type="ORF">MILVUS5_LOCUS21226</name>
</gene>
<reference evidence="1" key="1">
    <citation type="submission" date="2023-10" db="EMBL/GenBank/DDBJ databases">
        <authorList>
            <person name="Rodriguez Cubillos JULIANA M."/>
            <person name="De Vega J."/>
        </authorList>
    </citation>
    <scope>NUCLEOTIDE SEQUENCE</scope>
</reference>